<sequence>MFDTSVLEEPIDLYSILMLQQSNTTTTNSTTTNSTVTHASIAATFPQMMENALSISNSILYIIIYSILMAIMTGFLIKYKQDMKRNQKILYGLVFLCILTQYFGLIFRLVYNGEALWMNMTFPDYSKSLTQINYYKTVLYVFSFLENLFVVFQTVNIIIVICFMQNLFLNTVKLSGAMTNGVYKGLKWTINIVSLLCAVIMSIMVILNSAIGLISKMQVANLNTLPIIVTIFLIFLATVIVETVLFLALGIRLLLVVRKNSLNISQAKDKISFLQRPEVRISGLIIGMLVSAYIQVLAAVVSVFTTSYASYLHIFDYFLQAFGILVFAVFVLLLYNPLVSYSVSSKSSTSSQALDDVKTHSERTDSAHNRRLSSARSAINKQTSNLSDAYEKVLSPSTTTSTSVSSPIGNNDSFTKYLIVLYVSSTFENALVLSQVINIIIVTCFIQNMFLRTVENAGAMSKKVYKILKYLINIASILFAVLVTPLIILNSSINLATKMQVVKFDVTPIIVVIVVTFVLVIFGELTIFITLGARLLYVVKQNSLKISQMKHSEQATLKEILQRPYSKIVGLILGILLSSLLQFIAGIISFLTSNYASYLHILDYFLQAFGILLFAVLVLLVYNPLVLSHNSIGSSTVNPNDEPPSQISSARLPSSKRKTMSTKSMELRHSPKNQTTSQHEKEEHIDESVSTRNDGEQPISTPGESQV</sequence>
<feature type="transmembrane region" description="Helical" evidence="2">
    <location>
        <begin position="89"/>
        <end position="111"/>
    </location>
</feature>
<evidence type="ECO:0000313" key="4">
    <source>
        <dbReference type="Proteomes" id="UP000006671"/>
    </source>
</evidence>
<dbReference type="InParanoid" id="D2V4S7"/>
<dbReference type="Proteomes" id="UP000006671">
    <property type="component" value="Unassembled WGS sequence"/>
</dbReference>
<feature type="transmembrane region" description="Helical" evidence="2">
    <location>
        <begin position="317"/>
        <end position="338"/>
    </location>
</feature>
<evidence type="ECO:0000313" key="3">
    <source>
        <dbReference type="EMBL" id="EFC47986.1"/>
    </source>
</evidence>
<organism evidence="4">
    <name type="scientific">Naegleria gruberi</name>
    <name type="common">Amoeba</name>
    <dbReference type="NCBI Taxonomy" id="5762"/>
    <lineage>
        <taxon>Eukaryota</taxon>
        <taxon>Discoba</taxon>
        <taxon>Heterolobosea</taxon>
        <taxon>Tetramitia</taxon>
        <taxon>Eutetramitia</taxon>
        <taxon>Vahlkampfiidae</taxon>
        <taxon>Naegleria</taxon>
    </lineage>
</organism>
<feature type="compositionally biased region" description="Polar residues" evidence="1">
    <location>
        <begin position="633"/>
        <end position="652"/>
    </location>
</feature>
<feature type="compositionally biased region" description="Basic and acidic residues" evidence="1">
    <location>
        <begin position="678"/>
        <end position="695"/>
    </location>
</feature>
<accession>D2V4S7</accession>
<reference evidence="3 4" key="1">
    <citation type="journal article" date="2010" name="Cell">
        <title>The genome of Naegleria gruberi illuminates early eukaryotic versatility.</title>
        <authorList>
            <person name="Fritz-Laylin L.K."/>
            <person name="Prochnik S.E."/>
            <person name="Ginger M.L."/>
            <person name="Dacks J.B."/>
            <person name="Carpenter M.L."/>
            <person name="Field M.C."/>
            <person name="Kuo A."/>
            <person name="Paredez A."/>
            <person name="Chapman J."/>
            <person name="Pham J."/>
            <person name="Shu S."/>
            <person name="Neupane R."/>
            <person name="Cipriano M."/>
            <person name="Mancuso J."/>
            <person name="Tu H."/>
            <person name="Salamov A."/>
            <person name="Lindquist E."/>
            <person name="Shapiro H."/>
            <person name="Lucas S."/>
            <person name="Grigoriev I.V."/>
            <person name="Cande W.Z."/>
            <person name="Fulton C."/>
            <person name="Rokhsar D.S."/>
            <person name="Dawson S.C."/>
        </authorList>
    </citation>
    <scope>NUCLEOTIDE SEQUENCE [LARGE SCALE GENOMIC DNA]</scope>
    <source>
        <strain evidence="3 4">NEG-M</strain>
    </source>
</reference>
<dbReference type="KEGG" id="ngr:NAEGRDRAFT_63893"/>
<feature type="transmembrane region" description="Helical" evidence="2">
    <location>
        <begin position="604"/>
        <end position="622"/>
    </location>
</feature>
<dbReference type="VEuPathDB" id="AmoebaDB:NAEGRDRAFT_63893"/>
<feature type="compositionally biased region" description="Polar residues" evidence="1">
    <location>
        <begin position="696"/>
        <end position="707"/>
    </location>
</feature>
<name>D2V4S7_NAEGR</name>
<feature type="transmembrane region" description="Helical" evidence="2">
    <location>
        <begin position="509"/>
        <end position="537"/>
    </location>
</feature>
<keyword evidence="2" id="KW-1133">Transmembrane helix</keyword>
<dbReference type="EMBL" id="GG738852">
    <property type="protein sequence ID" value="EFC47986.1"/>
    <property type="molecule type" value="Genomic_DNA"/>
</dbReference>
<evidence type="ECO:0000256" key="1">
    <source>
        <dbReference type="SAM" id="MobiDB-lite"/>
    </source>
</evidence>
<dbReference type="OMA" id="NHQMVAP"/>
<feature type="transmembrane region" description="Helical" evidence="2">
    <location>
        <begin position="568"/>
        <end position="592"/>
    </location>
</feature>
<evidence type="ECO:0000256" key="2">
    <source>
        <dbReference type="SAM" id="Phobius"/>
    </source>
</evidence>
<keyword evidence="2" id="KW-0472">Membrane</keyword>
<feature type="region of interest" description="Disordered" evidence="1">
    <location>
        <begin position="354"/>
        <end position="375"/>
    </location>
</feature>
<feature type="transmembrane region" description="Helical" evidence="2">
    <location>
        <begin position="190"/>
        <end position="215"/>
    </location>
</feature>
<feature type="transmembrane region" description="Helical" evidence="2">
    <location>
        <begin position="227"/>
        <end position="257"/>
    </location>
</feature>
<feature type="transmembrane region" description="Helical" evidence="2">
    <location>
        <begin position="278"/>
        <end position="305"/>
    </location>
</feature>
<feature type="transmembrane region" description="Helical" evidence="2">
    <location>
        <begin position="148"/>
        <end position="169"/>
    </location>
</feature>
<dbReference type="OrthoDB" id="10418404at2759"/>
<proteinExistence type="predicted"/>
<dbReference type="RefSeq" id="XP_002680730.1">
    <property type="nucleotide sequence ID" value="XM_002680684.1"/>
</dbReference>
<feature type="transmembrane region" description="Helical" evidence="2">
    <location>
        <begin position="470"/>
        <end position="489"/>
    </location>
</feature>
<feature type="compositionally biased region" description="Basic and acidic residues" evidence="1">
    <location>
        <begin position="355"/>
        <end position="368"/>
    </location>
</feature>
<dbReference type="AlphaFoldDB" id="D2V4S7"/>
<feature type="transmembrane region" description="Helical" evidence="2">
    <location>
        <begin position="58"/>
        <end position="77"/>
    </location>
</feature>
<keyword evidence="4" id="KW-1185">Reference proteome</keyword>
<feature type="region of interest" description="Disordered" evidence="1">
    <location>
        <begin position="633"/>
        <end position="707"/>
    </location>
</feature>
<dbReference type="GeneID" id="8860531"/>
<keyword evidence="2" id="KW-0812">Transmembrane</keyword>
<gene>
    <name evidence="3" type="ORF">NAEGRDRAFT_63893</name>
</gene>
<protein>
    <submittedName>
        <fullName evidence="3">Predicted protein</fullName>
    </submittedName>
</protein>